<dbReference type="Gene3D" id="2.60.120.200">
    <property type="match status" value="1"/>
</dbReference>
<evidence type="ECO:0000256" key="1">
    <source>
        <dbReference type="ARBA" id="ARBA00000822"/>
    </source>
</evidence>
<evidence type="ECO:0000256" key="4">
    <source>
        <dbReference type="ARBA" id="ARBA00022676"/>
    </source>
</evidence>
<evidence type="ECO:0000256" key="5">
    <source>
        <dbReference type="ARBA" id="ARBA00022679"/>
    </source>
</evidence>
<dbReference type="InterPro" id="IPR050546">
    <property type="entry name" value="Glycosyl_Hydrlase_16"/>
</dbReference>
<keyword evidence="6 15" id="KW-0732">Signal</keyword>
<feature type="compositionally biased region" description="Low complexity" evidence="13">
    <location>
        <begin position="496"/>
        <end position="512"/>
    </location>
</feature>
<dbReference type="OrthoDB" id="4781at2759"/>
<feature type="compositionally biased region" description="Basic and acidic residues" evidence="13">
    <location>
        <begin position="335"/>
        <end position="361"/>
    </location>
</feature>
<evidence type="ECO:0000256" key="9">
    <source>
        <dbReference type="ARBA" id="ARBA00023180"/>
    </source>
</evidence>
<dbReference type="PROSITE" id="PS51762">
    <property type="entry name" value="GH16_2"/>
    <property type="match status" value="1"/>
</dbReference>
<evidence type="ECO:0000313" key="17">
    <source>
        <dbReference type="EMBL" id="CEJ90907.1"/>
    </source>
</evidence>
<dbReference type="Proteomes" id="UP000039046">
    <property type="component" value="Unassembled WGS sequence"/>
</dbReference>
<dbReference type="GO" id="GO:0031505">
    <property type="term" value="P:fungal-type cell wall organization"/>
    <property type="evidence" value="ECO:0007669"/>
    <property type="project" value="TreeGrafter"/>
</dbReference>
<name>A0A0A1TLH2_9HYPO</name>
<dbReference type="CDD" id="cd02183">
    <property type="entry name" value="GH16_fungal_CRH1_transglycosylase"/>
    <property type="match status" value="1"/>
</dbReference>
<dbReference type="HOGENOM" id="CLU_027506_1_0_1"/>
<dbReference type="STRING" id="1531966.A0A0A1TLH2"/>
<evidence type="ECO:0000256" key="10">
    <source>
        <dbReference type="ARBA" id="ARBA00023295"/>
    </source>
</evidence>
<comment type="catalytic activity">
    <reaction evidence="1">
        <text>Random endo-hydrolysis of N-acetyl-beta-D-glucosaminide (1-&gt;4)-beta-linkages in chitin and chitodextrins.</text>
        <dbReference type="EC" id="3.2.1.14"/>
    </reaction>
</comment>
<keyword evidence="14" id="KW-1133">Transmembrane helix</keyword>
<accession>A0A0A1TLH2</accession>
<feature type="compositionally biased region" description="Low complexity" evidence="13">
    <location>
        <begin position="445"/>
        <end position="458"/>
    </location>
</feature>
<keyword evidence="8 14" id="KW-0472">Membrane</keyword>
<evidence type="ECO:0000256" key="3">
    <source>
        <dbReference type="ARBA" id="ARBA00012729"/>
    </source>
</evidence>
<dbReference type="InterPro" id="IPR000757">
    <property type="entry name" value="Beta-glucanase-like"/>
</dbReference>
<dbReference type="PANTHER" id="PTHR10963:SF27">
    <property type="entry name" value="GLYCOSIDASE-RELATED"/>
    <property type="match status" value="1"/>
</dbReference>
<keyword evidence="10" id="KW-0326">Glycosidase</keyword>
<keyword evidence="7" id="KW-0378">Hydrolase</keyword>
<evidence type="ECO:0000256" key="14">
    <source>
        <dbReference type="SAM" id="Phobius"/>
    </source>
</evidence>
<feature type="signal peptide" evidence="15">
    <location>
        <begin position="1"/>
        <end position="18"/>
    </location>
</feature>
<feature type="domain" description="GH16" evidence="16">
    <location>
        <begin position="27"/>
        <end position="237"/>
    </location>
</feature>
<evidence type="ECO:0000259" key="16">
    <source>
        <dbReference type="PROSITE" id="PS51762"/>
    </source>
</evidence>
<evidence type="ECO:0000256" key="12">
    <source>
        <dbReference type="ARBA" id="ARBA00038074"/>
    </source>
</evidence>
<dbReference type="SUPFAM" id="SSF49899">
    <property type="entry name" value="Concanavalin A-like lectins/glucanases"/>
    <property type="match status" value="1"/>
</dbReference>
<feature type="transmembrane region" description="Helical" evidence="14">
    <location>
        <begin position="299"/>
        <end position="319"/>
    </location>
</feature>
<evidence type="ECO:0000256" key="11">
    <source>
        <dbReference type="ARBA" id="ARBA00023316"/>
    </source>
</evidence>
<sequence length="595" mass="63788">MFWHHAIAGAALVGIVSAQTFTKCDPTKESCPPNPAFGTAQQFNMTVSPSFDLWEQIDGNIKYDINNGAALNLIKQGDSPKLRSKFYFFFGRTEVIMKAAPGNGIVSAIMLQSDDKDEIDWEMLGPYPNQATTNYFSRGIENFKNGGIYNFTSGTTQDAYRNYTTVWTKEKLEWFIDGVNIRTLNAKDANNTVNYPQTPMLISIGVWAAGDPRMPKGTREWAGGDTDYSKGPYTMHVKSVFVEDFTKGSKEYVWGDKSGSMQSIKVVEGNSTAVEAIKNSGPGGPSGWEALSPGAKMGIYGAAGGVGALALGTLIWYYIRQRRIGAAEAKKAEEDAAREREEMAQFERRGVNPDSFTEHGQEYGPPGTSGGESFDTVAQEKQDAWAAHNAKMAGVGAGAAVGAAALNASPRSPPRGSPPRAQGRQTENVSPVQQFDFGVPPPPAAATAGANNNRNGPSSPAPSSPGQMRPQGPPMAQGGYPRGPMRSATTDGGYGRPAPQGPQQGYGQQRMQSPGPMSPPQRSASAQPMYSPSPVRPDVAYNIQRMASPGAMRPDQQYGVQRMQSPGPRGAPGANYAGGQEQPPQQQNRYQGNGY</sequence>
<dbReference type="GO" id="GO:0016020">
    <property type="term" value="C:membrane"/>
    <property type="evidence" value="ECO:0007669"/>
    <property type="project" value="UniProtKB-SubCell"/>
</dbReference>
<proteinExistence type="inferred from homology"/>
<dbReference type="PANTHER" id="PTHR10963">
    <property type="entry name" value="GLYCOSYL HYDROLASE-RELATED"/>
    <property type="match status" value="1"/>
</dbReference>
<evidence type="ECO:0000256" key="15">
    <source>
        <dbReference type="SAM" id="SignalP"/>
    </source>
</evidence>
<dbReference type="InterPro" id="IPR013320">
    <property type="entry name" value="ConA-like_dom_sf"/>
</dbReference>
<comment type="similarity">
    <text evidence="12">Belongs to the glycosyl hydrolase 16 family. CRH1 subfamily.</text>
</comment>
<keyword evidence="18" id="KW-1185">Reference proteome</keyword>
<keyword evidence="11" id="KW-0961">Cell wall biogenesis/degradation</keyword>
<dbReference type="EMBL" id="CDHN01000003">
    <property type="protein sequence ID" value="CEJ90907.1"/>
    <property type="molecule type" value="Genomic_DNA"/>
</dbReference>
<feature type="compositionally biased region" description="Polar residues" evidence="13">
    <location>
        <begin position="520"/>
        <end position="530"/>
    </location>
</feature>
<dbReference type="GO" id="GO:0005975">
    <property type="term" value="P:carbohydrate metabolic process"/>
    <property type="evidence" value="ECO:0007669"/>
    <property type="project" value="InterPro"/>
</dbReference>
<dbReference type="Pfam" id="PF00722">
    <property type="entry name" value="Glyco_hydro_16"/>
    <property type="match status" value="1"/>
</dbReference>
<evidence type="ECO:0000313" key="18">
    <source>
        <dbReference type="Proteomes" id="UP000039046"/>
    </source>
</evidence>
<feature type="chain" id="PRO_5001979852" description="chitinase" evidence="15">
    <location>
        <begin position="19"/>
        <end position="595"/>
    </location>
</feature>
<evidence type="ECO:0000256" key="8">
    <source>
        <dbReference type="ARBA" id="ARBA00023136"/>
    </source>
</evidence>
<dbReference type="EC" id="3.2.1.14" evidence="3"/>
<gene>
    <name evidence="17" type="ORF">VHEMI06660</name>
</gene>
<organism evidence="17 18">
    <name type="scientific">[Torrubiella] hemipterigena</name>
    <dbReference type="NCBI Taxonomy" id="1531966"/>
    <lineage>
        <taxon>Eukaryota</taxon>
        <taxon>Fungi</taxon>
        <taxon>Dikarya</taxon>
        <taxon>Ascomycota</taxon>
        <taxon>Pezizomycotina</taxon>
        <taxon>Sordariomycetes</taxon>
        <taxon>Hypocreomycetidae</taxon>
        <taxon>Hypocreales</taxon>
        <taxon>Clavicipitaceae</taxon>
        <taxon>Clavicipitaceae incertae sedis</taxon>
        <taxon>'Torrubiella' clade</taxon>
    </lineage>
</organism>
<comment type="subcellular location">
    <subcellularLocation>
        <location evidence="2">Membrane</location>
    </subcellularLocation>
</comment>
<keyword evidence="14" id="KW-0812">Transmembrane</keyword>
<keyword evidence="5" id="KW-0808">Transferase</keyword>
<dbReference type="GO" id="GO:0016757">
    <property type="term" value="F:glycosyltransferase activity"/>
    <property type="evidence" value="ECO:0007669"/>
    <property type="project" value="UniProtKB-KW"/>
</dbReference>
<keyword evidence="9" id="KW-0325">Glycoprotein</keyword>
<dbReference type="AlphaFoldDB" id="A0A0A1TLH2"/>
<feature type="region of interest" description="Disordered" evidence="13">
    <location>
        <begin position="335"/>
        <end position="374"/>
    </location>
</feature>
<protein>
    <recommendedName>
        <fullName evidence="3">chitinase</fullName>
        <ecNumber evidence="3">3.2.1.14</ecNumber>
    </recommendedName>
</protein>
<keyword evidence="4" id="KW-0328">Glycosyltransferase</keyword>
<feature type="region of interest" description="Disordered" evidence="13">
    <location>
        <begin position="404"/>
        <end position="595"/>
    </location>
</feature>
<evidence type="ECO:0000256" key="6">
    <source>
        <dbReference type="ARBA" id="ARBA00022729"/>
    </source>
</evidence>
<feature type="compositionally biased region" description="Low complexity" evidence="13">
    <location>
        <begin position="578"/>
        <end position="595"/>
    </location>
</feature>
<dbReference type="GO" id="GO:0009277">
    <property type="term" value="C:fungal-type cell wall"/>
    <property type="evidence" value="ECO:0007669"/>
    <property type="project" value="TreeGrafter"/>
</dbReference>
<reference evidence="17 18" key="1">
    <citation type="journal article" date="2015" name="Genome Announc.">
        <title>Draft Genome Sequence and Gene Annotation of the Entomopathogenic Fungus Verticillium hemipterigenum.</title>
        <authorList>
            <person name="Horn F."/>
            <person name="Habel A."/>
            <person name="Scharf D.H."/>
            <person name="Dworschak J."/>
            <person name="Brakhage A.A."/>
            <person name="Guthke R."/>
            <person name="Hertweck C."/>
            <person name="Linde J."/>
        </authorList>
    </citation>
    <scope>NUCLEOTIDE SEQUENCE [LARGE SCALE GENOMIC DNA]</scope>
</reference>
<evidence type="ECO:0000256" key="2">
    <source>
        <dbReference type="ARBA" id="ARBA00004370"/>
    </source>
</evidence>
<dbReference type="GO" id="GO:0008843">
    <property type="term" value="F:endochitinase activity"/>
    <property type="evidence" value="ECO:0007669"/>
    <property type="project" value="UniProtKB-EC"/>
</dbReference>
<evidence type="ECO:0000256" key="7">
    <source>
        <dbReference type="ARBA" id="ARBA00022801"/>
    </source>
</evidence>
<evidence type="ECO:0000256" key="13">
    <source>
        <dbReference type="SAM" id="MobiDB-lite"/>
    </source>
</evidence>